<feature type="compositionally biased region" description="Pro residues" evidence="1">
    <location>
        <begin position="281"/>
        <end position="295"/>
    </location>
</feature>
<feature type="region of interest" description="Disordered" evidence="1">
    <location>
        <begin position="137"/>
        <end position="204"/>
    </location>
</feature>
<evidence type="ECO:0000256" key="2">
    <source>
        <dbReference type="SAM" id="Phobius"/>
    </source>
</evidence>
<feature type="compositionally biased region" description="Acidic residues" evidence="1">
    <location>
        <begin position="145"/>
        <end position="157"/>
    </location>
</feature>
<comment type="caution">
    <text evidence="4">The sequence shown here is derived from an EMBL/GenBank/DDBJ whole genome shotgun (WGS) entry which is preliminary data.</text>
</comment>
<dbReference type="RefSeq" id="WP_377569788.1">
    <property type="nucleotide sequence ID" value="NZ_JBHTMP010000013.1"/>
</dbReference>
<name>A0ABW3YEY4_9ACTN</name>
<dbReference type="EMBL" id="JBHTMP010000013">
    <property type="protein sequence ID" value="MFD1321608.1"/>
    <property type="molecule type" value="Genomic_DNA"/>
</dbReference>
<accession>A0ABW3YEY4</accession>
<protein>
    <submittedName>
        <fullName evidence="4">Uncharacterized protein</fullName>
    </submittedName>
</protein>
<proteinExistence type="predicted"/>
<keyword evidence="5" id="KW-1185">Reference proteome</keyword>
<feature type="transmembrane region" description="Helical" evidence="2">
    <location>
        <begin position="208"/>
        <end position="233"/>
    </location>
</feature>
<keyword evidence="3" id="KW-0732">Signal</keyword>
<sequence>MRVRRGVARLAVVFALLTGLLAVGAAPAAADDDKVKVKIPGSFVAGTPAAVTVTASRRDGGCVQVRFRLAIMLPGLSADQVRVEVPADGQWIPVGMSGGGDGALVSEPAAPSRPELCKRKSVSLRFRVTFLPGAPSGEATVIGEAADDGGDTLDRDDDNARVISRAVRTPTPTPTESPSPTPEETQEAVAPTGSPAAAAPKQDDDGGLGVGTIAMLFGVVMVGIGIALLTVLLRRGRGDREERDLAPAGPSPGGYPGRPRQPGTVYPSQSGTVYPSQPGAGHPPQPGPGFPPPPAASGGGDATAIMPRLPR</sequence>
<evidence type="ECO:0000256" key="1">
    <source>
        <dbReference type="SAM" id="MobiDB-lite"/>
    </source>
</evidence>
<gene>
    <name evidence="4" type="ORF">ACFQ4H_10965</name>
</gene>
<organism evidence="4 5">
    <name type="scientific">Micromonospora sonneratiae</name>
    <dbReference type="NCBI Taxonomy" id="1184706"/>
    <lineage>
        <taxon>Bacteria</taxon>
        <taxon>Bacillati</taxon>
        <taxon>Actinomycetota</taxon>
        <taxon>Actinomycetes</taxon>
        <taxon>Micromonosporales</taxon>
        <taxon>Micromonosporaceae</taxon>
        <taxon>Micromonospora</taxon>
    </lineage>
</organism>
<feature type="region of interest" description="Disordered" evidence="1">
    <location>
        <begin position="238"/>
        <end position="311"/>
    </location>
</feature>
<keyword evidence="2" id="KW-1133">Transmembrane helix</keyword>
<evidence type="ECO:0000256" key="3">
    <source>
        <dbReference type="SAM" id="SignalP"/>
    </source>
</evidence>
<dbReference type="Proteomes" id="UP001597260">
    <property type="component" value="Unassembled WGS sequence"/>
</dbReference>
<feature type="chain" id="PRO_5047422934" evidence="3">
    <location>
        <begin position="26"/>
        <end position="311"/>
    </location>
</feature>
<evidence type="ECO:0000313" key="4">
    <source>
        <dbReference type="EMBL" id="MFD1321608.1"/>
    </source>
</evidence>
<feature type="compositionally biased region" description="Low complexity" evidence="1">
    <location>
        <begin position="188"/>
        <end position="200"/>
    </location>
</feature>
<feature type="signal peptide" evidence="3">
    <location>
        <begin position="1"/>
        <end position="25"/>
    </location>
</feature>
<feature type="compositionally biased region" description="Pro residues" evidence="1">
    <location>
        <begin position="171"/>
        <end position="181"/>
    </location>
</feature>
<reference evidence="5" key="1">
    <citation type="journal article" date="2019" name="Int. J. Syst. Evol. Microbiol.">
        <title>The Global Catalogue of Microorganisms (GCM) 10K type strain sequencing project: providing services to taxonomists for standard genome sequencing and annotation.</title>
        <authorList>
            <consortium name="The Broad Institute Genomics Platform"/>
            <consortium name="The Broad Institute Genome Sequencing Center for Infectious Disease"/>
            <person name="Wu L."/>
            <person name="Ma J."/>
        </authorList>
    </citation>
    <scope>NUCLEOTIDE SEQUENCE [LARGE SCALE GENOMIC DNA]</scope>
    <source>
        <strain evidence="5">JCM 31037</strain>
    </source>
</reference>
<keyword evidence="2" id="KW-0472">Membrane</keyword>
<evidence type="ECO:0000313" key="5">
    <source>
        <dbReference type="Proteomes" id="UP001597260"/>
    </source>
</evidence>
<keyword evidence="2" id="KW-0812">Transmembrane</keyword>